<reference evidence="1 2" key="1">
    <citation type="submission" date="2024-01" db="EMBL/GenBank/DDBJ databases">
        <title>The genomes of 5 underutilized Papilionoideae crops provide insights into root nodulation and disease resistance.</title>
        <authorList>
            <person name="Yuan L."/>
        </authorList>
    </citation>
    <scope>NUCLEOTIDE SEQUENCE [LARGE SCALE GENOMIC DNA]</scope>
    <source>
        <strain evidence="1">LY-2023</strain>
        <tissue evidence="1">Leaf</tissue>
    </source>
</reference>
<gene>
    <name evidence="1" type="ORF">RJT34_01340</name>
</gene>
<dbReference type="EMBL" id="JAYKXN010000001">
    <property type="protein sequence ID" value="KAK7317264.1"/>
    <property type="molecule type" value="Genomic_DNA"/>
</dbReference>
<dbReference type="Proteomes" id="UP001359559">
    <property type="component" value="Unassembled WGS sequence"/>
</dbReference>
<accession>A0AAN9KHL8</accession>
<comment type="caution">
    <text evidence="1">The sequence shown here is derived from an EMBL/GenBank/DDBJ whole genome shotgun (WGS) entry which is preliminary data.</text>
</comment>
<evidence type="ECO:0000313" key="2">
    <source>
        <dbReference type="Proteomes" id="UP001359559"/>
    </source>
</evidence>
<dbReference type="AlphaFoldDB" id="A0AAN9KHL8"/>
<evidence type="ECO:0000313" key="1">
    <source>
        <dbReference type="EMBL" id="KAK7317264.1"/>
    </source>
</evidence>
<name>A0AAN9KHL8_CLITE</name>
<protein>
    <submittedName>
        <fullName evidence="1">Uncharacterized protein</fullName>
    </submittedName>
</protein>
<proteinExistence type="predicted"/>
<organism evidence="1 2">
    <name type="scientific">Clitoria ternatea</name>
    <name type="common">Butterfly pea</name>
    <dbReference type="NCBI Taxonomy" id="43366"/>
    <lineage>
        <taxon>Eukaryota</taxon>
        <taxon>Viridiplantae</taxon>
        <taxon>Streptophyta</taxon>
        <taxon>Embryophyta</taxon>
        <taxon>Tracheophyta</taxon>
        <taxon>Spermatophyta</taxon>
        <taxon>Magnoliopsida</taxon>
        <taxon>eudicotyledons</taxon>
        <taxon>Gunneridae</taxon>
        <taxon>Pentapetalae</taxon>
        <taxon>rosids</taxon>
        <taxon>fabids</taxon>
        <taxon>Fabales</taxon>
        <taxon>Fabaceae</taxon>
        <taxon>Papilionoideae</taxon>
        <taxon>50 kb inversion clade</taxon>
        <taxon>NPAAA clade</taxon>
        <taxon>indigoferoid/millettioid clade</taxon>
        <taxon>Phaseoleae</taxon>
        <taxon>Clitoria</taxon>
    </lineage>
</organism>
<keyword evidence="2" id="KW-1185">Reference proteome</keyword>
<sequence>MCVKQSSSGPPFVGLFVTLSRKGQSFCPLAKGVRARAEDALMMKKTHSDFALKEMYPFVEGRSSFSWEYGMDYFSTVAPEPNSIEYKDSQQGWPSIPSYAEEGREPIFFPKGMWEERTQDLNPMEIWKYFLYDEDPIEVEDNIKPADPEEEGITVVMTKGGKISIPSFSFSKKS</sequence>